<proteinExistence type="predicted"/>
<dbReference type="AlphaFoldDB" id="A0AAV2AEM4"/>
<evidence type="ECO:0000313" key="2">
    <source>
        <dbReference type="Proteomes" id="UP001497382"/>
    </source>
</evidence>
<organism evidence="1 2">
    <name type="scientific">Larinioides sclopetarius</name>
    <dbReference type="NCBI Taxonomy" id="280406"/>
    <lineage>
        <taxon>Eukaryota</taxon>
        <taxon>Metazoa</taxon>
        <taxon>Ecdysozoa</taxon>
        <taxon>Arthropoda</taxon>
        <taxon>Chelicerata</taxon>
        <taxon>Arachnida</taxon>
        <taxon>Araneae</taxon>
        <taxon>Araneomorphae</taxon>
        <taxon>Entelegynae</taxon>
        <taxon>Araneoidea</taxon>
        <taxon>Araneidae</taxon>
        <taxon>Larinioides</taxon>
    </lineage>
</organism>
<accession>A0AAV2AEM4</accession>
<name>A0AAV2AEM4_9ARAC</name>
<evidence type="ECO:0000313" key="1">
    <source>
        <dbReference type="EMBL" id="CAL1282489.1"/>
    </source>
</evidence>
<keyword evidence="2" id="KW-1185">Reference proteome</keyword>
<dbReference type="Proteomes" id="UP001497382">
    <property type="component" value="Unassembled WGS sequence"/>
</dbReference>
<sequence length="128" mass="14830">MDLLQSKQIRLEMLCEEEGRKYSLVTGGGPPSKEKLTVIEEKLLTTIDQVAVHGQKCVTESSISGDVDLDVSFNTDVMDPQDDIQNYCGRRKAVKRKIKNSLEREQQKFLKNLFVLRRKLMRTKEEWQ</sequence>
<comment type="caution">
    <text evidence="1">The sequence shown here is derived from an EMBL/GenBank/DDBJ whole genome shotgun (WGS) entry which is preliminary data.</text>
</comment>
<dbReference type="EMBL" id="CAXIEN010000156">
    <property type="protein sequence ID" value="CAL1282489.1"/>
    <property type="molecule type" value="Genomic_DNA"/>
</dbReference>
<reference evidence="1 2" key="1">
    <citation type="submission" date="2024-04" db="EMBL/GenBank/DDBJ databases">
        <authorList>
            <person name="Rising A."/>
            <person name="Reimegard J."/>
            <person name="Sonavane S."/>
            <person name="Akerstrom W."/>
            <person name="Nylinder S."/>
            <person name="Hedman E."/>
            <person name="Kallberg Y."/>
        </authorList>
    </citation>
    <scope>NUCLEOTIDE SEQUENCE [LARGE SCALE GENOMIC DNA]</scope>
</reference>
<protein>
    <submittedName>
        <fullName evidence="1">Uncharacterized protein</fullName>
    </submittedName>
</protein>
<gene>
    <name evidence="1" type="ORF">LARSCL_LOCUS12103</name>
</gene>